<proteinExistence type="predicted"/>
<reference evidence="2" key="2">
    <citation type="submission" date="2025-08" db="UniProtKB">
        <authorList>
            <consortium name="Ensembl"/>
        </authorList>
    </citation>
    <scope>IDENTIFICATION</scope>
</reference>
<feature type="chain" id="PRO_5034701549" description="Secreted protein" evidence="1">
    <location>
        <begin position="23"/>
        <end position="95"/>
    </location>
</feature>
<feature type="signal peptide" evidence="1">
    <location>
        <begin position="1"/>
        <end position="22"/>
    </location>
</feature>
<evidence type="ECO:0008006" key="4">
    <source>
        <dbReference type="Google" id="ProtNLM"/>
    </source>
</evidence>
<evidence type="ECO:0000313" key="3">
    <source>
        <dbReference type="Proteomes" id="UP000694558"/>
    </source>
</evidence>
<evidence type="ECO:0000256" key="1">
    <source>
        <dbReference type="SAM" id="SignalP"/>
    </source>
</evidence>
<evidence type="ECO:0000313" key="2">
    <source>
        <dbReference type="Ensembl" id="ENSSMAP00000012747.1"/>
    </source>
</evidence>
<name>A0A8D3A5B6_SCOMX</name>
<organism evidence="2 3">
    <name type="scientific">Scophthalmus maximus</name>
    <name type="common">Turbot</name>
    <name type="synonym">Psetta maxima</name>
    <dbReference type="NCBI Taxonomy" id="52904"/>
    <lineage>
        <taxon>Eukaryota</taxon>
        <taxon>Metazoa</taxon>
        <taxon>Chordata</taxon>
        <taxon>Craniata</taxon>
        <taxon>Vertebrata</taxon>
        <taxon>Euteleostomi</taxon>
        <taxon>Actinopterygii</taxon>
        <taxon>Neopterygii</taxon>
        <taxon>Teleostei</taxon>
        <taxon>Neoteleostei</taxon>
        <taxon>Acanthomorphata</taxon>
        <taxon>Carangaria</taxon>
        <taxon>Pleuronectiformes</taxon>
        <taxon>Pleuronectoidei</taxon>
        <taxon>Scophthalmidae</taxon>
        <taxon>Scophthalmus</taxon>
    </lineage>
</organism>
<dbReference type="AlphaFoldDB" id="A0A8D3A5B6"/>
<accession>A0A8D3A5B6</accession>
<keyword evidence="1" id="KW-0732">Signal</keyword>
<reference evidence="2" key="1">
    <citation type="submission" date="2023-05" db="EMBL/GenBank/DDBJ databases">
        <title>High-quality long-read genome of Scophthalmus maximus.</title>
        <authorList>
            <person name="Lien S."/>
            <person name="Martinez P."/>
        </authorList>
    </citation>
    <scope>NUCLEOTIDE SEQUENCE [LARGE SCALE GENOMIC DNA]</scope>
</reference>
<dbReference type="Ensembl" id="ENSSMAT00000012914.2">
    <property type="protein sequence ID" value="ENSSMAP00000012747.1"/>
    <property type="gene ID" value="ENSSMAG00000007852.2"/>
</dbReference>
<sequence length="95" mass="10348">LVFITNLSPLCCLVLITGCANAEQRESVGGAGFLLPLVQHVCLVCSQATQESYQTQVCCGRQVRGRQWCAAAFQQSARHSLAPRVNLTGCWFLYG</sequence>
<dbReference type="Proteomes" id="UP000694558">
    <property type="component" value="Chromosome 3"/>
</dbReference>
<protein>
    <recommendedName>
        <fullName evidence="4">Secreted protein</fullName>
    </recommendedName>
</protein>